<dbReference type="RefSeq" id="WP_120603279.1">
    <property type="nucleotide sequence ID" value="NZ_RAWE01000047.1"/>
</dbReference>
<organism evidence="1 2">
    <name type="scientific">Corallococcus carmarthensis</name>
    <dbReference type="NCBI Taxonomy" id="2316728"/>
    <lineage>
        <taxon>Bacteria</taxon>
        <taxon>Pseudomonadati</taxon>
        <taxon>Myxococcota</taxon>
        <taxon>Myxococcia</taxon>
        <taxon>Myxococcales</taxon>
        <taxon>Cystobacterineae</taxon>
        <taxon>Myxococcaceae</taxon>
        <taxon>Corallococcus</taxon>
    </lineage>
</organism>
<dbReference type="Proteomes" id="UP000268313">
    <property type="component" value="Unassembled WGS sequence"/>
</dbReference>
<dbReference type="OrthoDB" id="9807577at2"/>
<proteinExistence type="predicted"/>
<name>A0A3A8K715_9BACT</name>
<dbReference type="EMBL" id="RAWE01000047">
    <property type="protein sequence ID" value="RKH02969.1"/>
    <property type="molecule type" value="Genomic_DNA"/>
</dbReference>
<evidence type="ECO:0000313" key="2">
    <source>
        <dbReference type="Proteomes" id="UP000268313"/>
    </source>
</evidence>
<reference evidence="2" key="1">
    <citation type="submission" date="2018-09" db="EMBL/GenBank/DDBJ databases">
        <authorList>
            <person name="Livingstone P.G."/>
            <person name="Whitworth D.E."/>
        </authorList>
    </citation>
    <scope>NUCLEOTIDE SEQUENCE [LARGE SCALE GENOMIC DNA]</scope>
    <source>
        <strain evidence="2">CA043D</strain>
    </source>
</reference>
<keyword evidence="2" id="KW-1185">Reference proteome</keyword>
<protein>
    <submittedName>
        <fullName evidence="1">DUF1643 domain-containing protein</fullName>
    </submittedName>
</protein>
<dbReference type="Pfam" id="PF07799">
    <property type="entry name" value="DUF1643"/>
    <property type="match status" value="1"/>
</dbReference>
<accession>A0A3A8K715</accession>
<dbReference type="AlphaFoldDB" id="A0A3A8K715"/>
<dbReference type="InterPro" id="IPR012441">
    <property type="entry name" value="DUF1643"/>
</dbReference>
<gene>
    <name evidence="1" type="ORF">D7X32_15275</name>
</gene>
<comment type="caution">
    <text evidence="1">The sequence shown here is derived from an EMBL/GenBank/DDBJ whole genome shotgun (WGS) entry which is preliminary data.</text>
</comment>
<evidence type="ECO:0000313" key="1">
    <source>
        <dbReference type="EMBL" id="RKH02969.1"/>
    </source>
</evidence>
<sequence>MTPRYLDTGAELSECGLYRYRLWRRWSALESAPRVLFVMLNPSVADGQQDDPTLRRCVGFAQAWGYGALTLCNLFAFRATDPADLVPAKDAVGPLNDAALECAAREASLVVGAWGAHRLVPQRAPAVLALLRRYHPVHALALTGAGEPRHPLYLAGHLRPQLYREALS</sequence>